<comment type="similarity">
    <text evidence="11">Belongs to the class I-like SAM-binding methyltransferase superfamily. TrmB family.</text>
</comment>
<evidence type="ECO:0000256" key="8">
    <source>
        <dbReference type="ARBA" id="ARBA00022884"/>
    </source>
</evidence>
<feature type="active site" evidence="11">
    <location>
        <position position="131"/>
    </location>
</feature>
<evidence type="ECO:0000256" key="11">
    <source>
        <dbReference type="HAMAP-Rule" id="MF_03055"/>
    </source>
</evidence>
<comment type="caution">
    <text evidence="12">The sequence shown here is derived from an EMBL/GenBank/DDBJ whole genome shotgun (WGS) entry which is preliminary data.</text>
</comment>
<dbReference type="EC" id="2.1.1.33" evidence="11"/>
<dbReference type="PROSITE" id="PS51625">
    <property type="entry name" value="SAM_MT_TRMB"/>
    <property type="match status" value="1"/>
</dbReference>
<sequence>MIQKRFYRQRAHANPFSDHQLDYPSCPENMDWSNHYPFHKDHKIEFADIGCGYGGLLIALSTLFPSTLMMGMEIRTKVEDYVYERIKALRTQHSETNGYQNVSIMRMNAMKFLPNFFEKSQLSKIFFLFPDPHFKQRKHKARIISPTLLAEYAYVLKVGGILYTITDVKDLHLWMVKHLNNHPLFEKISDEECEIDPVVPHVRTATEEGKKVARNQGDKYLACYRRVEDPLSIE</sequence>
<keyword evidence="3 11" id="KW-0820">tRNA-binding</keyword>
<keyword evidence="8 11" id="KW-0694">RNA-binding</keyword>
<keyword evidence="4 11" id="KW-0489">Methyltransferase</keyword>
<accession>A0A1X2GA75</accession>
<reference evidence="12 13" key="1">
    <citation type="submission" date="2016-07" db="EMBL/GenBank/DDBJ databases">
        <title>Pervasive Adenine N6-methylation of Active Genes in Fungi.</title>
        <authorList>
            <consortium name="DOE Joint Genome Institute"/>
            <person name="Mondo S.J."/>
            <person name="Dannebaum R.O."/>
            <person name="Kuo R.C."/>
            <person name="Labutti K."/>
            <person name="Haridas S."/>
            <person name="Kuo A."/>
            <person name="Salamov A."/>
            <person name="Ahrendt S.R."/>
            <person name="Lipzen A."/>
            <person name="Sullivan W."/>
            <person name="Andreopoulos W.B."/>
            <person name="Clum A."/>
            <person name="Lindquist E."/>
            <person name="Daum C."/>
            <person name="Ramamoorthy G.K."/>
            <person name="Gryganskyi A."/>
            <person name="Culley D."/>
            <person name="Magnuson J.K."/>
            <person name="James T.Y."/>
            <person name="O'Malley M.A."/>
            <person name="Stajich J.E."/>
            <person name="Spatafora J.W."/>
            <person name="Visel A."/>
            <person name="Grigoriev I.V."/>
        </authorList>
    </citation>
    <scope>NUCLEOTIDE SEQUENCE [LARGE SCALE GENOMIC DNA]</scope>
    <source>
        <strain evidence="12 13">NRRL 3301</strain>
    </source>
</reference>
<name>A0A1X2GA75_9FUNG</name>
<evidence type="ECO:0000256" key="2">
    <source>
        <dbReference type="ARBA" id="ARBA00004123"/>
    </source>
</evidence>
<protein>
    <recommendedName>
        <fullName evidence="11">tRNA (guanine-N(7)-)-methyltransferase</fullName>
        <ecNumber evidence="11">2.1.1.33</ecNumber>
    </recommendedName>
    <alternativeName>
        <fullName evidence="11">Transfer RNA methyltransferase 8</fullName>
    </alternativeName>
    <alternativeName>
        <fullName evidence="11">tRNA (guanine(46)-N(7))-methyltransferase</fullName>
    </alternativeName>
    <alternativeName>
        <fullName evidence="11">tRNA(m7G46)-methyltransferase</fullName>
    </alternativeName>
</protein>
<dbReference type="PANTHER" id="PTHR23417:SF16">
    <property type="entry name" value="TRNA (GUANINE-N(7)-)-METHYLTRANSFERASE"/>
    <property type="match status" value="1"/>
</dbReference>
<dbReference type="Gene3D" id="3.40.50.150">
    <property type="entry name" value="Vaccinia Virus protein VP39"/>
    <property type="match status" value="1"/>
</dbReference>
<evidence type="ECO:0000256" key="7">
    <source>
        <dbReference type="ARBA" id="ARBA00022694"/>
    </source>
</evidence>
<dbReference type="EMBL" id="MCGT01000028">
    <property type="protein sequence ID" value="ORX48880.1"/>
    <property type="molecule type" value="Genomic_DNA"/>
</dbReference>
<comment type="catalytic activity">
    <reaction evidence="1 11">
        <text>guanosine(46) in tRNA + S-adenosyl-L-methionine = N(7)-methylguanosine(46) in tRNA + S-adenosyl-L-homocysteine</text>
        <dbReference type="Rhea" id="RHEA:42708"/>
        <dbReference type="Rhea" id="RHEA-COMP:10188"/>
        <dbReference type="Rhea" id="RHEA-COMP:10189"/>
        <dbReference type="ChEBI" id="CHEBI:57856"/>
        <dbReference type="ChEBI" id="CHEBI:59789"/>
        <dbReference type="ChEBI" id="CHEBI:74269"/>
        <dbReference type="ChEBI" id="CHEBI:74480"/>
        <dbReference type="EC" id="2.1.1.33"/>
    </reaction>
</comment>
<evidence type="ECO:0000256" key="3">
    <source>
        <dbReference type="ARBA" id="ARBA00022555"/>
    </source>
</evidence>
<gene>
    <name evidence="11" type="primary">TRM8</name>
    <name evidence="12" type="ORF">DM01DRAFT_1291766</name>
</gene>
<dbReference type="InterPro" id="IPR029063">
    <property type="entry name" value="SAM-dependent_MTases_sf"/>
</dbReference>
<comment type="pathway">
    <text evidence="10 11">tRNA modification; N(7)-methylguanine-tRNA biosynthesis.</text>
</comment>
<dbReference type="OrthoDB" id="47276at2759"/>
<dbReference type="HAMAP" id="MF_03055">
    <property type="entry name" value="tRNA_methyltr_TrmB_euk"/>
    <property type="match status" value="1"/>
</dbReference>
<comment type="subcellular location">
    <subcellularLocation>
        <location evidence="2 11">Nucleus</location>
    </subcellularLocation>
</comment>
<dbReference type="UniPathway" id="UPA00989"/>
<evidence type="ECO:0000256" key="9">
    <source>
        <dbReference type="ARBA" id="ARBA00023242"/>
    </source>
</evidence>
<evidence type="ECO:0000256" key="6">
    <source>
        <dbReference type="ARBA" id="ARBA00022691"/>
    </source>
</evidence>
<feature type="binding site" evidence="11">
    <location>
        <begin position="108"/>
        <end position="109"/>
    </location>
    <ligand>
        <name>S-adenosyl-L-methionine</name>
        <dbReference type="ChEBI" id="CHEBI:59789"/>
    </ligand>
</feature>
<keyword evidence="7 11" id="KW-0819">tRNA processing</keyword>
<dbReference type="PANTHER" id="PTHR23417">
    <property type="entry name" value="3-DEOXY-D-MANNO-OCTULOSONIC-ACID TRANSFERASE/TRNA GUANINE-N 7 - -METHYLTRANSFERASE"/>
    <property type="match status" value="1"/>
</dbReference>
<evidence type="ECO:0000313" key="12">
    <source>
        <dbReference type="EMBL" id="ORX48880.1"/>
    </source>
</evidence>
<keyword evidence="5 11" id="KW-0808">Transferase</keyword>
<comment type="function">
    <text evidence="11">Catalyzes the formation of N(7)-methylguanine at position 46 (m7G46) in tRNA.</text>
</comment>
<feature type="binding site" evidence="11">
    <location>
        <position position="128"/>
    </location>
    <ligand>
        <name>S-adenosyl-L-methionine</name>
        <dbReference type="ChEBI" id="CHEBI:59789"/>
    </ligand>
</feature>
<dbReference type="Pfam" id="PF02390">
    <property type="entry name" value="Methyltransf_4"/>
    <property type="match status" value="1"/>
</dbReference>
<feature type="binding site" evidence="11">
    <location>
        <begin position="206"/>
        <end position="208"/>
    </location>
    <ligand>
        <name>S-adenosyl-L-methionine</name>
        <dbReference type="ChEBI" id="CHEBI:59789"/>
    </ligand>
</feature>
<dbReference type="FunFam" id="3.40.50.150:FF:000060">
    <property type="entry name" value="tRNA (guanine-N(7)-)-methyltransferase"/>
    <property type="match status" value="1"/>
</dbReference>
<dbReference type="STRING" id="101127.A0A1X2GA75"/>
<dbReference type="NCBIfam" id="TIGR00091">
    <property type="entry name" value="tRNA (guanosine(46)-N7)-methyltransferase TrmB"/>
    <property type="match status" value="1"/>
</dbReference>
<comment type="subunit">
    <text evidence="11">Forms a complex with TRM82.</text>
</comment>
<evidence type="ECO:0000256" key="10">
    <source>
        <dbReference type="ARBA" id="ARBA00060552"/>
    </source>
</evidence>
<keyword evidence="9 11" id="KW-0539">Nucleus</keyword>
<evidence type="ECO:0000256" key="4">
    <source>
        <dbReference type="ARBA" id="ARBA00022603"/>
    </source>
</evidence>
<dbReference type="SUPFAM" id="SSF53335">
    <property type="entry name" value="S-adenosyl-L-methionine-dependent methyltransferases"/>
    <property type="match status" value="1"/>
</dbReference>
<organism evidence="12 13">
    <name type="scientific">Hesseltinella vesiculosa</name>
    <dbReference type="NCBI Taxonomy" id="101127"/>
    <lineage>
        <taxon>Eukaryota</taxon>
        <taxon>Fungi</taxon>
        <taxon>Fungi incertae sedis</taxon>
        <taxon>Mucoromycota</taxon>
        <taxon>Mucoromycotina</taxon>
        <taxon>Mucoromycetes</taxon>
        <taxon>Mucorales</taxon>
        <taxon>Cunninghamellaceae</taxon>
        <taxon>Hesseltinella</taxon>
    </lineage>
</organism>
<evidence type="ECO:0000313" key="13">
    <source>
        <dbReference type="Proteomes" id="UP000242146"/>
    </source>
</evidence>
<dbReference type="GO" id="GO:0005634">
    <property type="term" value="C:nucleus"/>
    <property type="evidence" value="ECO:0007669"/>
    <property type="project" value="UniProtKB-SubCell"/>
</dbReference>
<feature type="binding site" evidence="11">
    <location>
        <position position="50"/>
    </location>
    <ligand>
        <name>S-adenosyl-L-methionine</name>
        <dbReference type="ChEBI" id="CHEBI:59789"/>
    </ligand>
</feature>
<dbReference type="InterPro" id="IPR003358">
    <property type="entry name" value="tRNA_(Gua-N-7)_MeTrfase_Trmb"/>
</dbReference>
<dbReference type="AlphaFoldDB" id="A0A1X2GA75"/>
<dbReference type="GO" id="GO:0008176">
    <property type="term" value="F:tRNA (guanine(46)-N7)-methyltransferase activity"/>
    <property type="evidence" value="ECO:0007669"/>
    <property type="project" value="UniProtKB-UniRule"/>
</dbReference>
<dbReference type="InterPro" id="IPR025763">
    <property type="entry name" value="Trm8_euk"/>
</dbReference>
<proteinExistence type="inferred from homology"/>
<evidence type="ECO:0000256" key="5">
    <source>
        <dbReference type="ARBA" id="ARBA00022679"/>
    </source>
</evidence>
<feature type="binding site" evidence="11">
    <location>
        <begin position="73"/>
        <end position="74"/>
    </location>
    <ligand>
        <name>S-adenosyl-L-methionine</name>
        <dbReference type="ChEBI" id="CHEBI:59789"/>
    </ligand>
</feature>
<dbReference type="GO" id="GO:0106143">
    <property type="term" value="C:tRNA (m7G46) methyltransferase complex"/>
    <property type="evidence" value="ECO:0007669"/>
    <property type="project" value="EnsemblFungi"/>
</dbReference>
<dbReference type="Proteomes" id="UP000242146">
    <property type="component" value="Unassembled WGS sequence"/>
</dbReference>
<evidence type="ECO:0000256" key="1">
    <source>
        <dbReference type="ARBA" id="ARBA00000142"/>
    </source>
</evidence>
<keyword evidence="13" id="KW-1185">Reference proteome</keyword>
<dbReference type="GO" id="GO:0000049">
    <property type="term" value="F:tRNA binding"/>
    <property type="evidence" value="ECO:0007669"/>
    <property type="project" value="UniProtKB-UniRule"/>
</dbReference>
<keyword evidence="6 11" id="KW-0949">S-adenosyl-L-methionine</keyword>